<comment type="caution">
    <text evidence="1">The sequence shown here is derived from an EMBL/GenBank/DDBJ whole genome shotgun (WGS) entry which is preliminary data.</text>
</comment>
<accession>A0A8S1L8L3</accession>
<sequence>MIQELDQVRKQVQEDVVFLLQKLIEDSLAQQSNNMID</sequence>
<proteinExistence type="predicted"/>
<evidence type="ECO:0000313" key="2">
    <source>
        <dbReference type="Proteomes" id="UP000692954"/>
    </source>
</evidence>
<keyword evidence="2" id="KW-1185">Reference proteome</keyword>
<name>A0A8S1L8L3_9CILI</name>
<protein>
    <submittedName>
        <fullName evidence="1">Uncharacterized protein</fullName>
    </submittedName>
</protein>
<dbReference type="AlphaFoldDB" id="A0A8S1L8L3"/>
<gene>
    <name evidence="1" type="ORF">PSON_ATCC_30995.1.T0150161</name>
</gene>
<dbReference type="Proteomes" id="UP000692954">
    <property type="component" value="Unassembled WGS sequence"/>
</dbReference>
<organism evidence="1 2">
    <name type="scientific">Paramecium sonneborni</name>
    <dbReference type="NCBI Taxonomy" id="65129"/>
    <lineage>
        <taxon>Eukaryota</taxon>
        <taxon>Sar</taxon>
        <taxon>Alveolata</taxon>
        <taxon>Ciliophora</taxon>
        <taxon>Intramacronucleata</taxon>
        <taxon>Oligohymenophorea</taxon>
        <taxon>Peniculida</taxon>
        <taxon>Parameciidae</taxon>
        <taxon>Paramecium</taxon>
    </lineage>
</organism>
<reference evidence="1" key="1">
    <citation type="submission" date="2021-01" db="EMBL/GenBank/DDBJ databases">
        <authorList>
            <consortium name="Genoscope - CEA"/>
            <person name="William W."/>
        </authorList>
    </citation>
    <scope>NUCLEOTIDE SEQUENCE</scope>
</reference>
<dbReference type="EMBL" id="CAJJDN010000015">
    <property type="protein sequence ID" value="CAD8061156.1"/>
    <property type="molecule type" value="Genomic_DNA"/>
</dbReference>
<evidence type="ECO:0000313" key="1">
    <source>
        <dbReference type="EMBL" id="CAD8061156.1"/>
    </source>
</evidence>